<dbReference type="CDD" id="cd04476">
    <property type="entry name" value="RPA1_DBD_C"/>
    <property type="match status" value="1"/>
</dbReference>
<evidence type="ECO:0000256" key="2">
    <source>
        <dbReference type="ARBA" id="ARBA00022723"/>
    </source>
</evidence>
<keyword evidence="5" id="KW-0238">DNA-binding</keyword>
<evidence type="ECO:0000256" key="6">
    <source>
        <dbReference type="SAM" id="MobiDB-lite"/>
    </source>
</evidence>
<keyword evidence="3" id="KW-0863">Zinc-finger</keyword>
<dbReference type="CDD" id="cd04481">
    <property type="entry name" value="RPA1_DBD_B_like"/>
    <property type="match status" value="2"/>
</dbReference>
<gene>
    <name evidence="8" type="primary">A05g506120.1_BraROA</name>
    <name evidence="8" type="ORF">IGI04_019491</name>
</gene>
<feature type="non-terminal residue" evidence="8">
    <location>
        <position position="1"/>
    </location>
</feature>
<name>A0ABQ7MGC1_BRACM</name>
<proteinExistence type="inferred from homology"/>
<reference evidence="8 9" key="1">
    <citation type="submission" date="2021-03" db="EMBL/GenBank/DDBJ databases">
        <authorList>
            <person name="King G.J."/>
            <person name="Bancroft I."/>
            <person name="Baten A."/>
            <person name="Bloomfield J."/>
            <person name="Borpatragohain P."/>
            <person name="He Z."/>
            <person name="Irish N."/>
            <person name="Irwin J."/>
            <person name="Liu K."/>
            <person name="Mauleon R.P."/>
            <person name="Moore J."/>
            <person name="Morris R."/>
            <person name="Ostergaard L."/>
            <person name="Wang B."/>
            <person name="Wells R."/>
        </authorList>
    </citation>
    <scope>NUCLEOTIDE SEQUENCE [LARGE SCALE GENOMIC DNA]</scope>
    <source>
        <strain evidence="8">R-o-18</strain>
        <tissue evidence="8">Leaf</tissue>
    </source>
</reference>
<protein>
    <recommendedName>
        <fullName evidence="7">Replication factor A C-terminal domain-containing protein</fullName>
    </recommendedName>
</protein>
<feature type="compositionally biased region" description="Basic and acidic residues" evidence="6">
    <location>
        <begin position="754"/>
        <end position="763"/>
    </location>
</feature>
<dbReference type="Proteomes" id="UP000823674">
    <property type="component" value="Chromosome A05"/>
</dbReference>
<keyword evidence="2" id="KW-0479">Metal-binding</keyword>
<dbReference type="Pfam" id="PF08646">
    <property type="entry name" value="Rep_fac-A_C"/>
    <property type="match status" value="1"/>
</dbReference>
<keyword evidence="9" id="KW-1185">Reference proteome</keyword>
<sequence length="1248" mass="140662">TTNHAYRISFLSTTRVRPCEQLPESLSGFEPVKFKDVLDGTLSADFLVDIIGQIIEISHLEHVNVNGKETEKISLQLRNSDDDKLPVVLWGKFACDVNEAMQVRDEHCTILVLRFGKIKEWKEERSVSNAYNVSELGLNLPMIEVEKFTDSLPKDDLPLTIVESKYAAIANGVSDKDDFFTHTPRKTIAQMKETKHVEKCILMCTIAGIDSDMGWFYLSCKVCSKKVLTVPAVNDDDGNDDDDLKQTYYCVKCEAYNPVTVPRYKLHLVVLDNTSNTKLMVFDNLAVQLVNKPCLQIAGPSDKVEIEETNVLPPVLNTIIGKTCLFKIQIERENFVYKHDTYKVLKVITNKDLITDFEESNSRDGSEGVFHDMDTQSDAPEASLANLGSASEQSESCDLTPAKRVRAVDIELEEINDQNSVTRSTGSMMIKKEKTTNHAYRISFLSTTRVRPCEQLPEDLSGFEPVKFKEVLDGTLSADFLVDLIGQIIEISHLEHLNVNGKETEKISLQLRNSDDDKLPVVLWGKFACDVNEAMQVRDEHCTILVLRFGKIKEWKEERSVSNAYNVSELGLNLPMIEVGKFTDSLPKDVLPLAIVESKYAAIAKGVSDKDDFFTHTPRKTIAEMKETKQVEKCILMCTIAGIDSDMGWFYLSCKVCSKKVSTVYAVKDDDGNDDDDLKHTYYCVKCNAYNPVTIEETNVLPPVLNTIIGKTCLFKIQIERENFVYKHDTYKVLKVITNKDLIKDFEESNCRDGSEGVFHDMDTQSDAPEASLANQGSASEQFESDDLTPAKRVRAVDIELEEINDQNSVTRSTGSMMIKKEKFAKTMERKKRRGRTPEGLCNGRVSELISQTQISSAIDDEIQSSKLSSKRGVRIGREYVFYNPHIQKLARAQRRLRLSEKRGQLHKKTEPLPHRPETLDRAARAHRREIISTKRQNPVSANHPIVGTDENSLTIASDGIDTTNNVDNYSKRTTSAPNTDERCTENDSLYYGQKNTDATQRENLPLPVTKKRKTNPQNVFADITNVNLGCVRGETRRGETLEVMGQKRIHMEDSQTVFRWRRGWQSNVSSGSVVTSLRDLNGPVHSSQTCQNLPNVQAPIIPSRSQTKETMTENQCLLLGPEEEAKGVRLSSRKAKQKGIFLGVSSYASSKPLQFTPDPGSVITQVQPSQSTEQDLHEAEGRSYIISDESDSDDSLDELWDCSSNEEHDEETDSDTCEDATILQKIQRQANINKWELWESKNPSRFG</sequence>
<dbReference type="InterPro" id="IPR047192">
    <property type="entry name" value="Euk_RPA1_DBD_C"/>
</dbReference>
<feature type="domain" description="Replication factor A C-terminal" evidence="7">
    <location>
        <begin position="203"/>
        <end position="337"/>
    </location>
</feature>
<dbReference type="InterPro" id="IPR012340">
    <property type="entry name" value="NA-bd_OB-fold"/>
</dbReference>
<evidence type="ECO:0000256" key="1">
    <source>
        <dbReference type="ARBA" id="ARBA00005690"/>
    </source>
</evidence>
<evidence type="ECO:0000313" key="9">
    <source>
        <dbReference type="Proteomes" id="UP000823674"/>
    </source>
</evidence>
<feature type="compositionally biased region" description="Acidic residues" evidence="6">
    <location>
        <begin position="1189"/>
        <end position="1201"/>
    </location>
</feature>
<feature type="region of interest" description="Disordered" evidence="6">
    <location>
        <begin position="967"/>
        <end position="986"/>
    </location>
</feature>
<evidence type="ECO:0000259" key="7">
    <source>
        <dbReference type="Pfam" id="PF08646"/>
    </source>
</evidence>
<keyword evidence="4" id="KW-0862">Zinc</keyword>
<feature type="region of interest" description="Disordered" evidence="6">
    <location>
        <begin position="1159"/>
        <end position="1218"/>
    </location>
</feature>
<evidence type="ECO:0000256" key="3">
    <source>
        <dbReference type="ARBA" id="ARBA00022771"/>
    </source>
</evidence>
<dbReference type="EMBL" id="JADBGQ010000005">
    <property type="protein sequence ID" value="KAG5397677.1"/>
    <property type="molecule type" value="Genomic_DNA"/>
</dbReference>
<organism evidence="8 9">
    <name type="scientific">Brassica rapa subsp. trilocularis</name>
    <dbReference type="NCBI Taxonomy" id="1813537"/>
    <lineage>
        <taxon>Eukaryota</taxon>
        <taxon>Viridiplantae</taxon>
        <taxon>Streptophyta</taxon>
        <taxon>Embryophyta</taxon>
        <taxon>Tracheophyta</taxon>
        <taxon>Spermatophyta</taxon>
        <taxon>Magnoliopsida</taxon>
        <taxon>eudicotyledons</taxon>
        <taxon>Gunneridae</taxon>
        <taxon>Pentapetalae</taxon>
        <taxon>rosids</taxon>
        <taxon>malvids</taxon>
        <taxon>Brassicales</taxon>
        <taxon>Brassicaceae</taxon>
        <taxon>Brassiceae</taxon>
        <taxon>Brassica</taxon>
    </lineage>
</organism>
<comment type="similarity">
    <text evidence="1">Belongs to the replication factor A protein 1 family.</text>
</comment>
<feature type="compositionally biased region" description="Acidic residues" evidence="6">
    <location>
        <begin position="1208"/>
        <end position="1218"/>
    </location>
</feature>
<feature type="compositionally biased region" description="Polar residues" evidence="6">
    <location>
        <begin position="967"/>
        <end position="979"/>
    </location>
</feature>
<accession>A0ABQ7MGC1</accession>
<feature type="region of interest" description="Disordered" evidence="6">
    <location>
        <begin position="754"/>
        <end position="787"/>
    </location>
</feature>
<dbReference type="Gene3D" id="2.40.50.140">
    <property type="entry name" value="Nucleic acid-binding proteins"/>
    <property type="match status" value="4"/>
</dbReference>
<dbReference type="PANTHER" id="PTHR47165">
    <property type="entry name" value="OS03G0429900 PROTEIN"/>
    <property type="match status" value="1"/>
</dbReference>
<dbReference type="InterPro" id="IPR013955">
    <property type="entry name" value="Rep_factor-A_C"/>
</dbReference>
<feature type="compositionally biased region" description="Polar residues" evidence="6">
    <location>
        <begin position="1163"/>
        <end position="1174"/>
    </location>
</feature>
<comment type="caution">
    <text evidence="8">The sequence shown here is derived from an EMBL/GenBank/DDBJ whole genome shotgun (WGS) entry which is preliminary data.</text>
</comment>
<evidence type="ECO:0000256" key="5">
    <source>
        <dbReference type="ARBA" id="ARBA00023125"/>
    </source>
</evidence>
<dbReference type="SUPFAM" id="SSF50249">
    <property type="entry name" value="Nucleic acid-binding proteins"/>
    <property type="match status" value="4"/>
</dbReference>
<evidence type="ECO:0000256" key="4">
    <source>
        <dbReference type="ARBA" id="ARBA00022833"/>
    </source>
</evidence>
<evidence type="ECO:0000313" key="8">
    <source>
        <dbReference type="EMBL" id="KAG5397677.1"/>
    </source>
</evidence>
<feature type="compositionally biased region" description="Polar residues" evidence="6">
    <location>
        <begin position="773"/>
        <end position="782"/>
    </location>
</feature>
<dbReference type="PANTHER" id="PTHR47165:SF4">
    <property type="entry name" value="OS03G0429900 PROTEIN"/>
    <property type="match status" value="1"/>
</dbReference>